<keyword evidence="6" id="KW-1185">Reference proteome</keyword>
<protein>
    <submittedName>
        <fullName evidence="5">Chloride transport protein 6</fullName>
    </submittedName>
</protein>
<dbReference type="InterPro" id="IPR051280">
    <property type="entry name" value="Cl-channel/antiporter"/>
</dbReference>
<feature type="region of interest" description="Disordered" evidence="3">
    <location>
        <begin position="1"/>
        <end position="59"/>
    </location>
</feature>
<evidence type="ECO:0000256" key="4">
    <source>
        <dbReference type="SAM" id="Phobius"/>
    </source>
</evidence>
<feature type="transmembrane region" description="Helical" evidence="4">
    <location>
        <begin position="263"/>
        <end position="282"/>
    </location>
</feature>
<dbReference type="PANTHER" id="PTHR11689:SF136">
    <property type="entry name" value="H(+)_CL(-) EXCHANGE TRANSPORTER 7"/>
    <property type="match status" value="1"/>
</dbReference>
<dbReference type="PANTHER" id="PTHR11689">
    <property type="entry name" value="CHLORIDE CHANNEL PROTEIN CLC FAMILY MEMBER"/>
    <property type="match status" value="1"/>
</dbReference>
<dbReference type="InterPro" id="IPR001807">
    <property type="entry name" value="ClC"/>
</dbReference>
<feature type="transmembrane region" description="Helical" evidence="4">
    <location>
        <begin position="468"/>
        <end position="490"/>
    </location>
</feature>
<keyword evidence="1" id="KW-0677">Repeat</keyword>
<keyword evidence="4" id="KW-0812">Transmembrane</keyword>
<evidence type="ECO:0000256" key="3">
    <source>
        <dbReference type="SAM" id="MobiDB-lite"/>
    </source>
</evidence>
<organism evidence="5 6">
    <name type="scientific">Phytophthora pseudosyringae</name>
    <dbReference type="NCBI Taxonomy" id="221518"/>
    <lineage>
        <taxon>Eukaryota</taxon>
        <taxon>Sar</taxon>
        <taxon>Stramenopiles</taxon>
        <taxon>Oomycota</taxon>
        <taxon>Peronosporomycetes</taxon>
        <taxon>Peronosporales</taxon>
        <taxon>Peronosporaceae</taxon>
        <taxon>Phytophthora</taxon>
    </lineage>
</organism>
<feature type="transmembrane region" description="Helical" evidence="4">
    <location>
        <begin position="438"/>
        <end position="456"/>
    </location>
</feature>
<dbReference type="EMBL" id="JAGDFM010000143">
    <property type="protein sequence ID" value="KAG7384635.1"/>
    <property type="molecule type" value="Genomic_DNA"/>
</dbReference>
<keyword evidence="4" id="KW-0472">Membrane</keyword>
<sequence>MARFPELAAQQPPRRAATRARNGTTLLDWLKGKGRNPFSAATRKQEQKEKDQEKRAKAQHREPFNCDFFESRVNMQHDQEQTESAIRSLNIARWAKTFGVGLGTALVACFVECWTSLLSTFRTATMESLVAGERDGNGSFGTGYALISVGFVSVASYCVATLCPVAGGSGISEIKARSTASRSTAWCVSKRCSARRLASSSGKSSSFGLDTSWTKFKGFRNDKERRNFISCGAAVGVAAAFGAPIGGVLFALEEGASFWHQNLTWRTFFCAMVSAFVLNYFMSFMEASESNGTTPGVEHVFIGGTMGTQTGTFTFGQFEDSKSYEVLDVPVFILMGMIGGLFGACFNGANTVLTKLRKRYVTHRFLRFDEALLIAFCMATVSFWLPYYFGSCRDLAGDYSDSLSRFYCPEGQYNDLASLLTVNYATSMKQLLHFTSDASFTPFSLCMFFIVFYIFACWTYDIAVPSGLFVPSLLAGAAYGRISVMIVHYLDFPVGAQDDMFALIGSASR</sequence>
<evidence type="ECO:0000313" key="6">
    <source>
        <dbReference type="Proteomes" id="UP000694044"/>
    </source>
</evidence>
<dbReference type="AlphaFoldDB" id="A0A8T1VTG4"/>
<dbReference type="Proteomes" id="UP000694044">
    <property type="component" value="Unassembled WGS sequence"/>
</dbReference>
<feature type="compositionally biased region" description="Low complexity" evidence="3">
    <location>
        <begin position="8"/>
        <end position="21"/>
    </location>
</feature>
<proteinExistence type="predicted"/>
<gene>
    <name evidence="5" type="primary">CLCN6_1</name>
    <name evidence="5" type="ORF">PHYPSEUDO_002449</name>
</gene>
<dbReference type="GO" id="GO:0015108">
    <property type="term" value="F:chloride transmembrane transporter activity"/>
    <property type="evidence" value="ECO:0007669"/>
    <property type="project" value="InterPro"/>
</dbReference>
<keyword evidence="4" id="KW-1133">Transmembrane helix</keyword>
<name>A0A8T1VTG4_9STRA</name>
<keyword evidence="2" id="KW-0129">CBS domain</keyword>
<comment type="caution">
    <text evidence="5">The sequence shown here is derived from an EMBL/GenBank/DDBJ whole genome shotgun (WGS) entry which is preliminary data.</text>
</comment>
<dbReference type="GO" id="GO:0016020">
    <property type="term" value="C:membrane"/>
    <property type="evidence" value="ECO:0007669"/>
    <property type="project" value="InterPro"/>
</dbReference>
<feature type="transmembrane region" description="Helical" evidence="4">
    <location>
        <begin position="329"/>
        <end position="350"/>
    </location>
</feature>
<evidence type="ECO:0000256" key="1">
    <source>
        <dbReference type="ARBA" id="ARBA00022737"/>
    </source>
</evidence>
<accession>A0A8T1VTG4</accession>
<feature type="transmembrane region" description="Helical" evidence="4">
    <location>
        <begin position="227"/>
        <end position="251"/>
    </location>
</feature>
<feature type="compositionally biased region" description="Basic and acidic residues" evidence="3">
    <location>
        <begin position="43"/>
        <end position="59"/>
    </location>
</feature>
<evidence type="ECO:0000313" key="5">
    <source>
        <dbReference type="EMBL" id="KAG7384635.1"/>
    </source>
</evidence>
<feature type="transmembrane region" description="Helical" evidence="4">
    <location>
        <begin position="371"/>
        <end position="389"/>
    </location>
</feature>
<evidence type="ECO:0000256" key="2">
    <source>
        <dbReference type="ARBA" id="ARBA00023122"/>
    </source>
</evidence>
<dbReference type="OrthoDB" id="428525at2759"/>
<reference evidence="5" key="1">
    <citation type="submission" date="2021-02" db="EMBL/GenBank/DDBJ databases">
        <authorList>
            <person name="Palmer J.M."/>
        </authorList>
    </citation>
    <scope>NUCLEOTIDE SEQUENCE</scope>
    <source>
        <strain evidence="5">SCRP734</strain>
    </source>
</reference>
<dbReference type="Pfam" id="PF00654">
    <property type="entry name" value="Voltage_CLC"/>
    <property type="match status" value="1"/>
</dbReference>